<dbReference type="Proteomes" id="UP000473699">
    <property type="component" value="Unassembled WGS sequence"/>
</dbReference>
<comment type="caution">
    <text evidence="13">The sequence shown here is derived from an EMBL/GenBank/DDBJ whole genome shotgun (WGS) entry which is preliminary data.</text>
</comment>
<dbReference type="UniPathway" id="UPA00053">
    <property type="reaction ID" value="UER00088"/>
</dbReference>
<evidence type="ECO:0000256" key="9">
    <source>
        <dbReference type="ARBA" id="ARBA00023141"/>
    </source>
</evidence>
<dbReference type="PANTHER" id="PTHR21089">
    <property type="entry name" value="SHIKIMATE DEHYDROGENASE"/>
    <property type="match status" value="1"/>
</dbReference>
<evidence type="ECO:0000259" key="12">
    <source>
        <dbReference type="Pfam" id="PF08501"/>
    </source>
</evidence>
<dbReference type="Pfam" id="PF08501">
    <property type="entry name" value="Shikimate_dh_N"/>
    <property type="match status" value="1"/>
</dbReference>
<keyword evidence="11" id="KW-0479">Metal-binding</keyword>
<feature type="binding site" evidence="11">
    <location>
        <position position="360"/>
    </location>
    <ligand>
        <name>ATP</name>
        <dbReference type="ChEBI" id="CHEBI:30616"/>
    </ligand>
</feature>
<sequence length="405" mass="43689">MGRFGLIGRALGHSFSPAIHALIGDYEYKLYPLEPEALDGFLRASDGDGFNVTIPYKIDAMRSCRELSERARAIGCVNTVTRLPDGEWRGDNTDWDGFLHLLGEDAERLRGRPALVLGNGGASRTVRAVLASCGIPFAVISRSGDDTYATLERHADAELIVNTTPVGMYPKNGASPVDLRLFPRCRLVLDVIYNPLRTALLLQAEELGLPARGGLAMLAAQAVRAGELFLGRELPATLADRITAAIARRTGNVALIGMPGCGKTTTARALGRLTGRPVRDIDQLIEASEGRPIAEIFARRGETAFRRLETEALAGVSKESGIVIATGGGVVTQPRNRPLLRQNGVCVWLDRPGELPVDGRPLSQSVGVEELRRRRLPLYRAWADLTVSASSAQDAAAKIKEALQL</sequence>
<dbReference type="SUPFAM" id="SSF52540">
    <property type="entry name" value="P-loop containing nucleoside triphosphate hydrolases"/>
    <property type="match status" value="1"/>
</dbReference>
<accession>A0A6L5YE75</accession>
<feature type="binding site" evidence="11">
    <location>
        <position position="282"/>
    </location>
    <ligand>
        <name>substrate</name>
    </ligand>
</feature>
<keyword evidence="14" id="KW-1185">Reference proteome</keyword>
<dbReference type="SUPFAM" id="SSF53223">
    <property type="entry name" value="Aminoacid dehydrogenase-like, N-terminal domain"/>
    <property type="match status" value="1"/>
</dbReference>
<comment type="caution">
    <text evidence="11">Lacks conserved residue(s) required for the propagation of feature annotation.</text>
</comment>
<organism evidence="13 14">
    <name type="scientific">Pyramidobacter porci</name>
    <dbReference type="NCBI Taxonomy" id="2605789"/>
    <lineage>
        <taxon>Bacteria</taxon>
        <taxon>Thermotogati</taxon>
        <taxon>Synergistota</taxon>
        <taxon>Synergistia</taxon>
        <taxon>Synergistales</taxon>
        <taxon>Dethiosulfovibrionaceae</taxon>
        <taxon>Pyramidobacter</taxon>
    </lineage>
</organism>
<proteinExistence type="inferred from homology"/>
<comment type="function">
    <text evidence="11">Catalyzes the specific phosphorylation of the 3-hydroxyl group of shikimic acid using ATP as a cosubstrate.</text>
</comment>
<dbReference type="Gene3D" id="3.40.50.720">
    <property type="entry name" value="NAD(P)-binding Rossmann-like Domain"/>
    <property type="match status" value="1"/>
</dbReference>
<evidence type="ECO:0000256" key="3">
    <source>
        <dbReference type="ARBA" id="ARBA00012154"/>
    </source>
</evidence>
<dbReference type="InterPro" id="IPR036291">
    <property type="entry name" value="NAD(P)-bd_dom_sf"/>
</dbReference>
<dbReference type="CDD" id="cd00464">
    <property type="entry name" value="SK"/>
    <property type="match status" value="1"/>
</dbReference>
<dbReference type="SUPFAM" id="SSF51735">
    <property type="entry name" value="NAD(P)-binding Rossmann-fold domains"/>
    <property type="match status" value="1"/>
</dbReference>
<dbReference type="GO" id="GO:0009423">
    <property type="term" value="P:chorismate biosynthetic process"/>
    <property type="evidence" value="ECO:0007669"/>
    <property type="project" value="UniProtKB-UniRule"/>
</dbReference>
<dbReference type="GO" id="GO:0019632">
    <property type="term" value="P:shikimate metabolic process"/>
    <property type="evidence" value="ECO:0007669"/>
    <property type="project" value="TreeGrafter"/>
</dbReference>
<evidence type="ECO:0000256" key="8">
    <source>
        <dbReference type="ARBA" id="ARBA00022840"/>
    </source>
</evidence>
<dbReference type="InterPro" id="IPR046346">
    <property type="entry name" value="Aminoacid_DH-like_N_sf"/>
</dbReference>
<evidence type="ECO:0000313" key="13">
    <source>
        <dbReference type="EMBL" id="MST56571.1"/>
    </source>
</evidence>
<comment type="pathway">
    <text evidence="2">Metabolic intermediate biosynthesis; chorismate biosynthesis; chorismate from D-erythrose 4-phosphate and phosphoenolpyruvate: step 4/7.</text>
</comment>
<dbReference type="GO" id="GO:0005737">
    <property type="term" value="C:cytoplasm"/>
    <property type="evidence" value="ECO:0007669"/>
    <property type="project" value="UniProtKB-SubCell"/>
</dbReference>
<dbReference type="InterPro" id="IPR031322">
    <property type="entry name" value="Shikimate/glucono_kinase"/>
</dbReference>
<evidence type="ECO:0000256" key="4">
    <source>
        <dbReference type="ARBA" id="ARBA00022605"/>
    </source>
</evidence>
<evidence type="ECO:0000313" key="14">
    <source>
        <dbReference type="Proteomes" id="UP000473699"/>
    </source>
</evidence>
<dbReference type="GO" id="GO:0004764">
    <property type="term" value="F:shikimate 3-dehydrogenase (NADP+) activity"/>
    <property type="evidence" value="ECO:0007669"/>
    <property type="project" value="InterPro"/>
</dbReference>
<evidence type="ECO:0000256" key="2">
    <source>
        <dbReference type="ARBA" id="ARBA00004871"/>
    </source>
</evidence>
<dbReference type="PROSITE" id="PS01128">
    <property type="entry name" value="SHIKIMATE_KINASE"/>
    <property type="match status" value="1"/>
</dbReference>
<feature type="binding site" evidence="11">
    <location>
        <begin position="260"/>
        <end position="265"/>
    </location>
    <ligand>
        <name>ATP</name>
        <dbReference type="ChEBI" id="CHEBI:30616"/>
    </ligand>
</feature>
<dbReference type="InterPro" id="IPR023000">
    <property type="entry name" value="Shikimate_kinase_CS"/>
</dbReference>
<dbReference type="Gene3D" id="3.40.50.300">
    <property type="entry name" value="P-loop containing nucleotide triphosphate hydrolases"/>
    <property type="match status" value="1"/>
</dbReference>
<dbReference type="PRINTS" id="PR01100">
    <property type="entry name" value="SHIKIMTKNASE"/>
</dbReference>
<comment type="pathway">
    <text evidence="1 11">Metabolic intermediate biosynthesis; chorismate biosynthesis; chorismate from D-erythrose 4-phosphate and phosphoenolpyruvate: step 5/7.</text>
</comment>
<comment type="subcellular location">
    <subcellularLocation>
        <location evidence="11">Cytoplasm</location>
    </subcellularLocation>
</comment>
<dbReference type="GO" id="GO:0004765">
    <property type="term" value="F:shikimate kinase activity"/>
    <property type="evidence" value="ECO:0007669"/>
    <property type="project" value="UniProtKB-UniRule"/>
</dbReference>
<keyword evidence="11" id="KW-0963">Cytoplasm</keyword>
<keyword evidence="7 11" id="KW-0418">Kinase</keyword>
<dbReference type="InterPro" id="IPR000623">
    <property type="entry name" value="Shikimate_kinase/TSH1"/>
</dbReference>
<dbReference type="RefSeq" id="WP_154529645.1">
    <property type="nucleotide sequence ID" value="NZ_VUNH01000014.1"/>
</dbReference>
<dbReference type="PANTHER" id="PTHR21089:SF1">
    <property type="entry name" value="BIFUNCTIONAL 3-DEHYDROQUINATE DEHYDRATASE_SHIKIMATE DEHYDROGENASE, CHLOROPLASTIC"/>
    <property type="match status" value="1"/>
</dbReference>
<dbReference type="GO" id="GO:0000287">
    <property type="term" value="F:magnesium ion binding"/>
    <property type="evidence" value="ECO:0007669"/>
    <property type="project" value="UniProtKB-UniRule"/>
</dbReference>
<evidence type="ECO:0000256" key="10">
    <source>
        <dbReference type="ARBA" id="ARBA00048567"/>
    </source>
</evidence>
<comment type="cofactor">
    <cofactor evidence="11">
        <name>Mg(2+)</name>
        <dbReference type="ChEBI" id="CHEBI:18420"/>
    </cofactor>
    <text evidence="11">Binds 1 Mg(2+) ion per subunit.</text>
</comment>
<feature type="binding site" evidence="11">
    <location>
        <position position="375"/>
    </location>
    <ligand>
        <name>substrate</name>
    </ligand>
</feature>
<dbReference type="Pfam" id="PF01202">
    <property type="entry name" value="SKI"/>
    <property type="match status" value="1"/>
</dbReference>
<dbReference type="EMBL" id="VUNH01000014">
    <property type="protein sequence ID" value="MST56571.1"/>
    <property type="molecule type" value="Genomic_DNA"/>
</dbReference>
<feature type="domain" description="Shikimate dehydrogenase substrate binding N-terminal" evidence="12">
    <location>
        <begin position="6"/>
        <end position="80"/>
    </location>
</feature>
<evidence type="ECO:0000256" key="7">
    <source>
        <dbReference type="ARBA" id="ARBA00022777"/>
    </source>
</evidence>
<protein>
    <recommendedName>
        <fullName evidence="3 11">Shikimate kinase</fullName>
        <shortName evidence="11">SK</shortName>
        <ecNumber evidence="3 11">2.7.1.71</ecNumber>
    </recommendedName>
</protein>
<dbReference type="CDD" id="cd01065">
    <property type="entry name" value="NAD_bind_Shikimate_DH"/>
    <property type="match status" value="1"/>
</dbReference>
<feature type="binding site" evidence="11">
    <location>
        <position position="264"/>
    </location>
    <ligand>
        <name>Mg(2+)</name>
        <dbReference type="ChEBI" id="CHEBI:18420"/>
    </ligand>
</feature>
<dbReference type="AlphaFoldDB" id="A0A6L5YE75"/>
<keyword evidence="8 11" id="KW-0067">ATP-binding</keyword>
<dbReference type="GO" id="GO:0008652">
    <property type="term" value="P:amino acid biosynthetic process"/>
    <property type="evidence" value="ECO:0007669"/>
    <property type="project" value="UniProtKB-KW"/>
</dbReference>
<dbReference type="GO" id="GO:0005524">
    <property type="term" value="F:ATP binding"/>
    <property type="evidence" value="ECO:0007669"/>
    <property type="project" value="UniProtKB-UniRule"/>
</dbReference>
<dbReference type="EC" id="2.7.1.71" evidence="3 11"/>
<evidence type="ECO:0000256" key="11">
    <source>
        <dbReference type="HAMAP-Rule" id="MF_00109"/>
    </source>
</evidence>
<dbReference type="InterPro" id="IPR027417">
    <property type="entry name" value="P-loop_NTPase"/>
</dbReference>
<dbReference type="InterPro" id="IPR022893">
    <property type="entry name" value="Shikimate_DH_fam"/>
</dbReference>
<evidence type="ECO:0000256" key="6">
    <source>
        <dbReference type="ARBA" id="ARBA00022741"/>
    </source>
</evidence>
<dbReference type="Gene3D" id="3.40.50.10860">
    <property type="entry name" value="Leucine Dehydrogenase, chain A, domain 1"/>
    <property type="match status" value="1"/>
</dbReference>
<keyword evidence="6 11" id="KW-0547">Nucleotide-binding</keyword>
<keyword evidence="11" id="KW-0460">Magnesium</keyword>
<keyword evidence="5 11" id="KW-0808">Transferase</keyword>
<evidence type="ECO:0000256" key="1">
    <source>
        <dbReference type="ARBA" id="ARBA00004842"/>
    </source>
</evidence>
<dbReference type="InterPro" id="IPR013708">
    <property type="entry name" value="Shikimate_DH-bd_N"/>
</dbReference>
<dbReference type="HAMAP" id="MF_00109">
    <property type="entry name" value="Shikimate_kinase"/>
    <property type="match status" value="1"/>
</dbReference>
<keyword evidence="4 11" id="KW-0028">Amino-acid biosynthesis</keyword>
<feature type="binding site" evidence="11">
    <location>
        <position position="306"/>
    </location>
    <ligand>
        <name>substrate</name>
    </ligand>
</feature>
<name>A0A6L5YE75_9BACT</name>
<keyword evidence="9 11" id="KW-0057">Aromatic amino acid biosynthesis</keyword>
<reference evidence="13 14" key="1">
    <citation type="submission" date="2019-08" db="EMBL/GenBank/DDBJ databases">
        <title>In-depth cultivation of the pig gut microbiome towards novel bacterial diversity and tailored functional studies.</title>
        <authorList>
            <person name="Wylensek D."/>
            <person name="Hitch T.C.A."/>
            <person name="Clavel T."/>
        </authorList>
    </citation>
    <scope>NUCLEOTIDE SEQUENCE [LARGE SCALE GENOMIC DNA]</scope>
    <source>
        <strain evidence="13 14">SM-530-WT-4B</strain>
    </source>
</reference>
<evidence type="ECO:0000256" key="5">
    <source>
        <dbReference type="ARBA" id="ARBA00022679"/>
    </source>
</evidence>
<gene>
    <name evidence="11" type="primary">aroK</name>
    <name evidence="13" type="ORF">FYJ74_11125</name>
</gene>
<comment type="similarity">
    <text evidence="11">Belongs to the shikimate kinase family.</text>
</comment>
<dbReference type="GO" id="GO:0009073">
    <property type="term" value="P:aromatic amino acid family biosynthetic process"/>
    <property type="evidence" value="ECO:0007669"/>
    <property type="project" value="UniProtKB-KW"/>
</dbReference>
<feature type="binding site" evidence="11">
    <location>
        <position position="328"/>
    </location>
    <ligand>
        <name>substrate</name>
    </ligand>
</feature>
<comment type="subunit">
    <text evidence="11">Monomer.</text>
</comment>
<comment type="catalytic activity">
    <reaction evidence="10 11">
        <text>shikimate + ATP = 3-phosphoshikimate + ADP + H(+)</text>
        <dbReference type="Rhea" id="RHEA:13121"/>
        <dbReference type="ChEBI" id="CHEBI:15378"/>
        <dbReference type="ChEBI" id="CHEBI:30616"/>
        <dbReference type="ChEBI" id="CHEBI:36208"/>
        <dbReference type="ChEBI" id="CHEBI:145989"/>
        <dbReference type="ChEBI" id="CHEBI:456216"/>
        <dbReference type="EC" id="2.7.1.71"/>
    </reaction>
</comment>